<evidence type="ECO:0000313" key="3">
    <source>
        <dbReference type="Proteomes" id="UP001497516"/>
    </source>
</evidence>
<organism evidence="2 3">
    <name type="scientific">Linum trigynum</name>
    <dbReference type="NCBI Taxonomy" id="586398"/>
    <lineage>
        <taxon>Eukaryota</taxon>
        <taxon>Viridiplantae</taxon>
        <taxon>Streptophyta</taxon>
        <taxon>Embryophyta</taxon>
        <taxon>Tracheophyta</taxon>
        <taxon>Spermatophyta</taxon>
        <taxon>Magnoliopsida</taxon>
        <taxon>eudicotyledons</taxon>
        <taxon>Gunneridae</taxon>
        <taxon>Pentapetalae</taxon>
        <taxon>rosids</taxon>
        <taxon>fabids</taxon>
        <taxon>Malpighiales</taxon>
        <taxon>Linaceae</taxon>
        <taxon>Linum</taxon>
    </lineage>
</organism>
<proteinExistence type="predicted"/>
<keyword evidence="1" id="KW-0472">Membrane</keyword>
<keyword evidence="1" id="KW-0812">Transmembrane</keyword>
<keyword evidence="1" id="KW-1133">Transmembrane helix</keyword>
<dbReference type="EMBL" id="OZ034817">
    <property type="protein sequence ID" value="CAL1384049.1"/>
    <property type="molecule type" value="Genomic_DNA"/>
</dbReference>
<reference evidence="2 3" key="1">
    <citation type="submission" date="2024-04" db="EMBL/GenBank/DDBJ databases">
        <authorList>
            <person name="Fracassetti M."/>
        </authorList>
    </citation>
    <scope>NUCLEOTIDE SEQUENCE [LARGE SCALE GENOMIC DNA]</scope>
</reference>
<gene>
    <name evidence="2" type="ORF">LTRI10_LOCUS25284</name>
</gene>
<dbReference type="AlphaFoldDB" id="A0AAV2EDQ9"/>
<evidence type="ECO:0000256" key="1">
    <source>
        <dbReference type="SAM" id="Phobius"/>
    </source>
</evidence>
<evidence type="ECO:0000313" key="2">
    <source>
        <dbReference type="EMBL" id="CAL1384049.1"/>
    </source>
</evidence>
<dbReference type="Proteomes" id="UP001497516">
    <property type="component" value="Chromosome 4"/>
</dbReference>
<accession>A0AAV2EDQ9</accession>
<feature type="transmembrane region" description="Helical" evidence="1">
    <location>
        <begin position="22"/>
        <end position="49"/>
    </location>
</feature>
<name>A0AAV2EDQ9_9ROSI</name>
<protein>
    <submittedName>
        <fullName evidence="2">Uncharacterized protein</fullName>
    </submittedName>
</protein>
<keyword evidence="3" id="KW-1185">Reference proteome</keyword>
<sequence>MGRGEWGPRAFPGDGKTFKSSLFAALALGLGGRVFYVGQGPLLFFFSCLFKLFGNTCRKSYWVMMMGSKLTESILYSGIRSLYTSLTHRPAFPFLLLLQCAVATVNYRRPWI</sequence>